<protein>
    <recommendedName>
        <fullName evidence="1">G domain-containing protein</fullName>
    </recommendedName>
</protein>
<dbReference type="AlphaFoldDB" id="A0A1Y2GD90"/>
<dbReference type="Pfam" id="PF01926">
    <property type="entry name" value="MMR_HSR1"/>
    <property type="match status" value="1"/>
</dbReference>
<keyword evidence="3" id="KW-1185">Reference proteome</keyword>
<accession>A0A1Y2GD90</accession>
<dbReference type="InterPro" id="IPR027417">
    <property type="entry name" value="P-loop_NTPase"/>
</dbReference>
<organism evidence="2 3">
    <name type="scientific">Lobosporangium transversale</name>
    <dbReference type="NCBI Taxonomy" id="64571"/>
    <lineage>
        <taxon>Eukaryota</taxon>
        <taxon>Fungi</taxon>
        <taxon>Fungi incertae sedis</taxon>
        <taxon>Mucoromycota</taxon>
        <taxon>Mortierellomycotina</taxon>
        <taxon>Mortierellomycetes</taxon>
        <taxon>Mortierellales</taxon>
        <taxon>Mortierellaceae</taxon>
        <taxon>Lobosporangium</taxon>
    </lineage>
</organism>
<dbReference type="InParanoid" id="A0A1Y2GD90"/>
<dbReference type="EMBL" id="MCFF01000041">
    <property type="protein sequence ID" value="ORZ07558.1"/>
    <property type="molecule type" value="Genomic_DNA"/>
</dbReference>
<proteinExistence type="predicted"/>
<dbReference type="OrthoDB" id="8954335at2759"/>
<name>A0A1Y2GD90_9FUNG</name>
<feature type="domain" description="G" evidence="1">
    <location>
        <begin position="14"/>
        <end position="83"/>
    </location>
</feature>
<gene>
    <name evidence="2" type="ORF">BCR41DRAFT_360182</name>
</gene>
<dbReference type="GO" id="GO:0005525">
    <property type="term" value="F:GTP binding"/>
    <property type="evidence" value="ECO:0007669"/>
    <property type="project" value="InterPro"/>
</dbReference>
<evidence type="ECO:0000313" key="2">
    <source>
        <dbReference type="EMBL" id="ORZ07558.1"/>
    </source>
</evidence>
<reference evidence="2 3" key="1">
    <citation type="submission" date="2016-07" db="EMBL/GenBank/DDBJ databases">
        <title>Pervasive Adenine N6-methylation of Active Genes in Fungi.</title>
        <authorList>
            <consortium name="DOE Joint Genome Institute"/>
            <person name="Mondo S.J."/>
            <person name="Dannebaum R.O."/>
            <person name="Kuo R.C."/>
            <person name="Labutti K."/>
            <person name="Haridas S."/>
            <person name="Kuo A."/>
            <person name="Salamov A."/>
            <person name="Ahrendt S.R."/>
            <person name="Lipzen A."/>
            <person name="Sullivan W."/>
            <person name="Andreopoulos W.B."/>
            <person name="Clum A."/>
            <person name="Lindquist E."/>
            <person name="Daum C."/>
            <person name="Ramamoorthy G.K."/>
            <person name="Gryganskyi A."/>
            <person name="Culley D."/>
            <person name="Magnuson J.K."/>
            <person name="James T.Y."/>
            <person name="O'Malley M.A."/>
            <person name="Stajich J.E."/>
            <person name="Spatafora J.W."/>
            <person name="Visel A."/>
            <person name="Grigoriev I.V."/>
        </authorList>
    </citation>
    <scope>NUCLEOTIDE SEQUENCE [LARGE SCALE GENOMIC DNA]</scope>
    <source>
        <strain evidence="2 3">NRRL 3116</strain>
    </source>
</reference>
<dbReference type="SUPFAM" id="SSF52540">
    <property type="entry name" value="P-loop containing nucleoside triphosphate hydrolases"/>
    <property type="match status" value="1"/>
</dbReference>
<evidence type="ECO:0000313" key="3">
    <source>
        <dbReference type="Proteomes" id="UP000193648"/>
    </source>
</evidence>
<comment type="caution">
    <text evidence="2">The sequence shown here is derived from an EMBL/GenBank/DDBJ whole genome shotgun (WGS) entry which is preliminary data.</text>
</comment>
<dbReference type="RefSeq" id="XP_021878065.1">
    <property type="nucleotide sequence ID" value="XM_022025319.1"/>
</dbReference>
<evidence type="ECO:0000259" key="1">
    <source>
        <dbReference type="Pfam" id="PF01926"/>
    </source>
</evidence>
<sequence length="275" mass="30716">MGSMANISSKYTLFVTGNPGSGKSFIANHLGAHFPSGFSDHGGGYTTELHTENVPIDEDEVLMVDAPGLIEANYKTTVKNATLITRALNKGQSEEYGQQIPYKIGIVITDTNGRIQPADMLLVRKLYEALTPKPEFMLIINQVRKSNLHKVMSEEYQRNLITTIREKTGATIRSEHIVTIADLPDDEQVDLKQLKEVLSKIDAISVKVSPITITKDEFDTILNMDQPHGFTATNNIPQQALRLPKVSRFLQPIKPIKKLLQLEKPKQASFDLRLH</sequence>
<dbReference type="InterPro" id="IPR006073">
    <property type="entry name" value="GTP-bd"/>
</dbReference>
<dbReference type="Gene3D" id="3.40.50.300">
    <property type="entry name" value="P-loop containing nucleotide triphosphate hydrolases"/>
    <property type="match status" value="1"/>
</dbReference>
<dbReference type="Proteomes" id="UP000193648">
    <property type="component" value="Unassembled WGS sequence"/>
</dbReference>
<dbReference type="GeneID" id="33567163"/>